<evidence type="ECO:0000313" key="3">
    <source>
        <dbReference type="Proteomes" id="UP000752012"/>
    </source>
</evidence>
<keyword evidence="1" id="KW-0175">Coiled coil</keyword>
<accession>A0A969TVI5</accession>
<dbReference type="SUPFAM" id="SSF101386">
    <property type="entry name" value="all-alpha NTP pyrophosphatases"/>
    <property type="match status" value="1"/>
</dbReference>
<dbReference type="Proteomes" id="UP000752012">
    <property type="component" value="Unassembled WGS sequence"/>
</dbReference>
<dbReference type="InterPro" id="IPR038735">
    <property type="entry name" value="MSMEG_1276-like_NTP-PPase_dom"/>
</dbReference>
<organism evidence="2 3">
    <name type="scientific">Alkalicoccus luteus</name>
    <dbReference type="NCBI Taxonomy" id="1237094"/>
    <lineage>
        <taxon>Bacteria</taxon>
        <taxon>Bacillati</taxon>
        <taxon>Bacillota</taxon>
        <taxon>Bacilli</taxon>
        <taxon>Bacillales</taxon>
        <taxon>Bacillaceae</taxon>
        <taxon>Alkalicoccus</taxon>
    </lineage>
</organism>
<proteinExistence type="predicted"/>
<evidence type="ECO:0000313" key="2">
    <source>
        <dbReference type="EMBL" id="NJP38440.1"/>
    </source>
</evidence>
<evidence type="ECO:0000256" key="1">
    <source>
        <dbReference type="SAM" id="Coils"/>
    </source>
</evidence>
<gene>
    <name evidence="2" type="ORF">HCN83_12660</name>
</gene>
<name>A0A969TVI5_9BACI</name>
<comment type="caution">
    <text evidence="2">The sequence shown here is derived from an EMBL/GenBank/DDBJ whole genome shotgun (WGS) entry which is preliminary data.</text>
</comment>
<reference evidence="2 3" key="1">
    <citation type="submission" date="2020-03" db="EMBL/GenBank/DDBJ databases">
        <title>Assessment of the enzymatic potential of alkaline-tolerant lipase obtained from Bacillus luteus H11 (technogenic soil) for the bioremediation of saline soils contaminated with petroleum substances.</title>
        <authorList>
            <person name="Kalwasinska A."/>
        </authorList>
    </citation>
    <scope>NUCLEOTIDE SEQUENCE [LARGE SCALE GENOMIC DNA]</scope>
    <source>
        <strain evidence="2 3">H11</strain>
    </source>
</reference>
<dbReference type="EMBL" id="JAATHJ010000022">
    <property type="protein sequence ID" value="NJP38440.1"/>
    <property type="molecule type" value="Genomic_DNA"/>
</dbReference>
<feature type="coiled-coil region" evidence="1">
    <location>
        <begin position="32"/>
        <end position="66"/>
    </location>
</feature>
<dbReference type="CDD" id="cd11532">
    <property type="entry name" value="NTP-PPase_COG4997"/>
    <property type="match status" value="1"/>
</dbReference>
<protein>
    <submittedName>
        <fullName evidence="2">Nucleoside triphosphate pyrophosphohydrolase</fullName>
    </submittedName>
</protein>
<keyword evidence="3" id="KW-1185">Reference proteome</keyword>
<sequence>MYNKLVRDLIPEIIEKDGKTCETATLDADAYETKLLEKLREEALELEHAEAQQDKLEEIADAMEVLHALAEYYGSTADEVEQIRLKKRAERGGFSRRTLLKQVDET</sequence>
<dbReference type="AlphaFoldDB" id="A0A969TVI5"/>